<keyword evidence="1" id="KW-1133">Transmembrane helix</keyword>
<accession>B9XRM0</accession>
<keyword evidence="1" id="KW-0472">Membrane</keyword>
<feature type="transmembrane region" description="Helical" evidence="1">
    <location>
        <begin position="74"/>
        <end position="99"/>
    </location>
</feature>
<evidence type="ECO:0000256" key="1">
    <source>
        <dbReference type="SAM" id="Phobius"/>
    </source>
</evidence>
<sequence length="148" mass="16905">MYPAMISPEEQTRRDKDQIRLLAIFHFIFSALALLGIPFLFLHYAIMHRVFSNPQLFQTPRGPALPRDFLDLLVWMYVVVGVVLIIGSLLNLLSGFFLWRRKHRMFSLVVAGIDCLQIPFGTALGVFAIIVLQRESVQRLYASGVEQA</sequence>
<keyword evidence="1" id="KW-0812">Transmembrane</keyword>
<evidence type="ECO:0000313" key="2">
    <source>
        <dbReference type="EMBL" id="EEF57491.1"/>
    </source>
</evidence>
<feature type="transmembrane region" description="Helical" evidence="1">
    <location>
        <begin position="106"/>
        <end position="132"/>
    </location>
</feature>
<keyword evidence="3" id="KW-1185">Reference proteome</keyword>
<dbReference type="OrthoDB" id="281928at2"/>
<dbReference type="RefSeq" id="WP_007418453.1">
    <property type="nucleotide sequence ID" value="NZ_ABOX02000066.1"/>
</dbReference>
<reference evidence="2 3" key="1">
    <citation type="journal article" date="2011" name="J. Bacteriol.">
        <title>Genome sequence of 'Pedosphaera parvula' Ellin514, an aerobic Verrucomicrobial isolate from pasture soil.</title>
        <authorList>
            <person name="Kant R."/>
            <person name="van Passel M.W."/>
            <person name="Sangwan P."/>
            <person name="Palva A."/>
            <person name="Lucas S."/>
            <person name="Copeland A."/>
            <person name="Lapidus A."/>
            <person name="Glavina Del Rio T."/>
            <person name="Dalin E."/>
            <person name="Tice H."/>
            <person name="Bruce D."/>
            <person name="Goodwin L."/>
            <person name="Pitluck S."/>
            <person name="Chertkov O."/>
            <person name="Larimer F.W."/>
            <person name="Land M.L."/>
            <person name="Hauser L."/>
            <person name="Brettin T.S."/>
            <person name="Detter J.C."/>
            <person name="Han S."/>
            <person name="de Vos W.M."/>
            <person name="Janssen P.H."/>
            <person name="Smidt H."/>
        </authorList>
    </citation>
    <scope>NUCLEOTIDE SEQUENCE [LARGE SCALE GENOMIC DNA]</scope>
    <source>
        <strain evidence="2 3">Ellin514</strain>
    </source>
</reference>
<dbReference type="Proteomes" id="UP000003688">
    <property type="component" value="Unassembled WGS sequence"/>
</dbReference>
<comment type="caution">
    <text evidence="2">The sequence shown here is derived from an EMBL/GenBank/DDBJ whole genome shotgun (WGS) entry which is preliminary data.</text>
</comment>
<protein>
    <submittedName>
        <fullName evidence="2">Uncharacterized protein</fullName>
    </submittedName>
</protein>
<organism evidence="2 3">
    <name type="scientific">Pedosphaera parvula (strain Ellin514)</name>
    <dbReference type="NCBI Taxonomy" id="320771"/>
    <lineage>
        <taxon>Bacteria</taxon>
        <taxon>Pseudomonadati</taxon>
        <taxon>Verrucomicrobiota</taxon>
        <taxon>Pedosphaerae</taxon>
        <taxon>Pedosphaerales</taxon>
        <taxon>Pedosphaeraceae</taxon>
        <taxon>Pedosphaera</taxon>
    </lineage>
</organism>
<dbReference type="AlphaFoldDB" id="B9XRM0"/>
<name>B9XRM0_PEDPL</name>
<dbReference type="EMBL" id="ABOX02000066">
    <property type="protein sequence ID" value="EEF57491.1"/>
    <property type="molecule type" value="Genomic_DNA"/>
</dbReference>
<proteinExistence type="predicted"/>
<feature type="transmembrane region" description="Helical" evidence="1">
    <location>
        <begin position="21"/>
        <end position="46"/>
    </location>
</feature>
<gene>
    <name evidence="2" type="ORF">Cflav_PD0422</name>
</gene>
<evidence type="ECO:0000313" key="3">
    <source>
        <dbReference type="Proteomes" id="UP000003688"/>
    </source>
</evidence>